<reference evidence="2 3" key="1">
    <citation type="journal article" date="2011" name="J. Bacteriol.">
        <title>Complete genome sequence of the polycyclic aromatic hydrocarbon-degrading bacterium Alteromonas sp. strain SN2.</title>
        <authorList>
            <person name="Jin H.M."/>
            <person name="Jeong H."/>
            <person name="Moon E.J."/>
            <person name="Math R.K."/>
            <person name="Lee K."/>
            <person name="Kim H.J."/>
            <person name="Jeon C.O."/>
            <person name="Oh T.K."/>
            <person name="Kim J.F."/>
        </authorList>
    </citation>
    <scope>NUCLEOTIDE SEQUENCE [LARGE SCALE GENOMIC DNA]</scope>
    <source>
        <strain evidence="3">JCM 17741 / KACC 18427 / KCTC 11700BP / SN2</strain>
    </source>
</reference>
<gene>
    <name evidence="2" type="ordered locus">ambt_06315</name>
</gene>
<dbReference type="KEGG" id="alt:ambt_06315"/>
<dbReference type="InterPro" id="IPR025402">
    <property type="entry name" value="DMP19_C"/>
</dbReference>
<proteinExistence type="predicted"/>
<dbReference type="Pfam" id="PF14300">
    <property type="entry name" value="DMP19"/>
    <property type="match status" value="1"/>
</dbReference>
<dbReference type="Proteomes" id="UP000000683">
    <property type="component" value="Chromosome"/>
</dbReference>
<organism evidence="2 3">
    <name type="scientific">Alteromonas naphthalenivorans</name>
    <dbReference type="NCBI Taxonomy" id="715451"/>
    <lineage>
        <taxon>Bacteria</taxon>
        <taxon>Pseudomonadati</taxon>
        <taxon>Pseudomonadota</taxon>
        <taxon>Gammaproteobacteria</taxon>
        <taxon>Alteromonadales</taxon>
        <taxon>Alteromonadaceae</taxon>
        <taxon>Alteromonas/Salinimonas group</taxon>
        <taxon>Alteromonas</taxon>
    </lineage>
</organism>
<dbReference type="HOGENOM" id="CLU_129684_0_0_6"/>
<evidence type="ECO:0000313" key="2">
    <source>
        <dbReference type="EMBL" id="AEF02800.1"/>
    </source>
</evidence>
<accession>F5ZCQ1</accession>
<evidence type="ECO:0000313" key="3">
    <source>
        <dbReference type="Proteomes" id="UP000000683"/>
    </source>
</evidence>
<name>F5ZCQ1_ALTNA</name>
<protein>
    <recommendedName>
        <fullName evidence="1">DNA mimic protein DMP19 C-terminal domain-containing protein</fullName>
    </recommendedName>
</protein>
<evidence type="ECO:0000259" key="1">
    <source>
        <dbReference type="Pfam" id="PF14300"/>
    </source>
</evidence>
<dbReference type="Gene3D" id="1.20.1420.60">
    <property type="match status" value="1"/>
</dbReference>
<dbReference type="AlphaFoldDB" id="F5ZCQ1"/>
<feature type="domain" description="DNA mimic protein DMP19 C-terminal" evidence="1">
    <location>
        <begin position="54"/>
        <end position="170"/>
    </location>
</feature>
<dbReference type="eggNOG" id="ENOG50307QX">
    <property type="taxonomic scope" value="Bacteria"/>
</dbReference>
<dbReference type="EMBL" id="CP002339">
    <property type="protein sequence ID" value="AEF02800.1"/>
    <property type="molecule type" value="Genomic_DNA"/>
</dbReference>
<sequence>MPHMSAPVIEKLCPMERSLKFKDFFKDKNTTDAVLDCIQEILWDEGDELTLHIERLSHASKVIYLAETCEGQINNGGFDQFFWNSSGDYTLETIKALEEIGAIKSVQLFNKATSWFPNSTPSADREARWKQLKVFEKSTAYEKLLDALDKEFYKYEDNIMALIDDYIKAHPDSSIRA</sequence>
<keyword evidence="3" id="KW-1185">Reference proteome</keyword>